<protein>
    <submittedName>
        <fullName evidence="2">F17F8.13</fullName>
    </submittedName>
</protein>
<reference evidence="2" key="2">
    <citation type="submission" date="2000-08" db="EMBL/GenBank/DDBJ databases">
        <title>Genomic sequence for Arabidopsis thaliana BAC F17F8 from chromosome I.</title>
        <authorList>
            <person name="Khan S."/>
            <person name="Brooks S."/>
            <person name="Buehler E."/>
            <person name="Chao Q."/>
            <person name="Johnson-Hopson C."/>
            <person name="Kim C."/>
            <person name="Shinn P."/>
            <person name="Altafi H."/>
            <person name="Bei Q."/>
            <person name="Chin C."/>
            <person name="Chiou J."/>
            <person name="Choi E."/>
            <person name="Conn L."/>
            <person name="Conway A."/>
            <person name="Gonzales A."/>
            <person name="Hansen N."/>
            <person name="Howng B."/>
            <person name="Koo T."/>
            <person name="Lam B."/>
            <person name="Lee J."/>
            <person name="Lenz C."/>
            <person name="Li J."/>
            <person name="Liu A."/>
            <person name="Liu K."/>
            <person name="Liu S."/>
            <person name="Mukharsky N."/>
            <person name="Nguyen M."/>
            <person name="Palm C."/>
            <person name="Pham P."/>
            <person name="Sakano H."/>
            <person name="Schwartz J."/>
            <person name="Southwick A."/>
            <person name="Thaveri A."/>
            <person name="Toriumi M."/>
            <person name="Vaysberg M."/>
            <person name="Yu G."/>
            <person name="Federspiel N.A."/>
            <person name="Theologis A."/>
            <person name="Ecker J.R."/>
        </authorList>
    </citation>
    <scope>NUCLEOTIDE SEQUENCE</scope>
</reference>
<organism evidence="2">
    <name type="scientific">Arabidopsis thaliana</name>
    <name type="common">Mouse-ear cress</name>
    <dbReference type="NCBI Taxonomy" id="3702"/>
    <lineage>
        <taxon>Eukaryota</taxon>
        <taxon>Viridiplantae</taxon>
        <taxon>Streptophyta</taxon>
        <taxon>Embryophyta</taxon>
        <taxon>Tracheophyta</taxon>
        <taxon>Spermatophyta</taxon>
        <taxon>Magnoliopsida</taxon>
        <taxon>eudicotyledons</taxon>
        <taxon>Gunneridae</taxon>
        <taxon>Pentapetalae</taxon>
        <taxon>rosids</taxon>
        <taxon>malvids</taxon>
        <taxon>Brassicales</taxon>
        <taxon>Brassicaceae</taxon>
        <taxon>Camelineae</taxon>
        <taxon>Arabidopsis</taxon>
    </lineage>
</organism>
<feature type="chain" id="PRO_5004325700" evidence="1">
    <location>
        <begin position="21"/>
        <end position="120"/>
    </location>
</feature>
<reference key="1">
    <citation type="journal article" date="2000" name="Nature">
        <title>Sequence and analysis of chromosome 1 of the plant Arabidopsis thaliana.</title>
        <authorList>
            <person name="Theologis A."/>
            <person name="Ecker J.R."/>
            <person name="Palm C.J."/>
            <person name="Federspiel N.A."/>
            <person name="Kaul S."/>
            <person name="White O."/>
            <person name="Alonso J."/>
            <person name="Altafi H."/>
            <person name="Araujo R."/>
            <person name="Bowman C.L."/>
            <person name="Brooks S.Y."/>
            <person name="Buehler E."/>
            <person name="Chan A."/>
            <person name="Chao Q."/>
            <person name="Chen H."/>
            <person name="Cheuk R.F."/>
            <person name="Chin C.W."/>
            <person name="Chung M.K."/>
            <person name="Conn L."/>
            <person name="Conway A.B."/>
            <person name="Conway A.R."/>
            <person name="Creasy T.H."/>
            <person name="Dewar K."/>
            <person name="Dunn P."/>
            <person name="Etgu P."/>
            <person name="Feldblyum T.V."/>
            <person name="Feng J."/>
            <person name="Fong B."/>
            <person name="Fujii C.Y."/>
            <person name="Gill J.E."/>
            <person name="Goldsmith A.D."/>
            <person name="Haas B."/>
            <person name="Hansen N.F."/>
            <person name="Hughes B."/>
            <person name="Huizar L."/>
            <person name="Hunter J.L."/>
            <person name="Jenkins J."/>
            <person name="Johnson-Hopson C."/>
            <person name="Khan S."/>
            <person name="Khaykin E."/>
            <person name="Kim C.J."/>
            <person name="Koo H.L."/>
            <person name="Kremenetskaia I."/>
            <person name="Kurtz D.B."/>
            <person name="Kwan A."/>
            <person name="Lam B."/>
            <person name="Langin-Hooper S."/>
            <person name="Lee A."/>
            <person name="Lee J.M."/>
            <person name="Lenz C.A."/>
            <person name="Li J.H."/>
            <person name="Li Y."/>
            <person name="Lin X."/>
            <person name="Liu S.X."/>
            <person name="Liu Z.A."/>
            <person name="Luros J.S."/>
            <person name="Maiti R."/>
            <person name="Marziali A."/>
            <person name="Militscher J."/>
            <person name="Miranda M."/>
            <person name="Nguyen M."/>
            <person name="Nierman W.C."/>
            <person name="Osborne B.I."/>
            <person name="Pai G."/>
            <person name="Peterson J."/>
            <person name="Pham P.K."/>
            <person name="Rizzo M."/>
            <person name="Rooney T."/>
            <person name="Rowley D."/>
            <person name="Sakano H."/>
            <person name="Salzberg S.L."/>
            <person name="Schwartz J.R."/>
            <person name="Shinn P."/>
            <person name="Southwick A.M."/>
            <person name="Sun H."/>
            <person name="Tallon L.J."/>
            <person name="Tambunga G."/>
            <person name="Toriumi M.J."/>
            <person name="Town C.D."/>
            <person name="Utterback T."/>
            <person name="Van Aken S."/>
            <person name="Vaysberg M."/>
            <person name="Vysotskaia V.S."/>
            <person name="Walker M."/>
            <person name="Wu D."/>
            <person name="Yu G."/>
            <person name="Fraser C.M."/>
            <person name="Venter J.C."/>
            <person name="Davis R.W."/>
        </authorList>
    </citation>
    <scope>NUCLEOTIDE SEQUENCE [LARGE SCALE GENOMIC DNA]</scope>
    <source>
        <strain>cv. Columbia</strain>
    </source>
</reference>
<sequence length="120" mass="13588">MGAKWNSMIIMVFVVTMVIAMENVNGETKAQCHEDCILGCATTGRIPITCLQNCYRRCPGKPRRTLGIHIVLKILFFKLNSRDYLEKLKVKIIDGSNLYSGSAEIEETMSHESVLDSWDF</sequence>
<evidence type="ECO:0000313" key="2">
    <source>
        <dbReference type="EMBL" id="AAF98200.1"/>
    </source>
</evidence>
<keyword evidence="1" id="KW-0732">Signal</keyword>
<accession>Q9FYI6</accession>
<name>Q9FYI6_ARATH</name>
<dbReference type="PIR" id="D86435">
    <property type="entry name" value="D86435"/>
</dbReference>
<proteinExistence type="predicted"/>
<reference evidence="2" key="3">
    <citation type="submission" date="2000-08" db="EMBL/GenBank/DDBJ databases">
        <authorList>
            <person name="Cheuk R."/>
            <person name="Shinn P."/>
            <person name="Brooks S."/>
            <person name="Buehler E."/>
            <person name="Chao Q."/>
            <person name="Johnson-Hopson C."/>
            <person name="Khan S."/>
            <person name="Kim C."/>
            <person name="Altafi H."/>
            <person name="Bei B."/>
            <person name="Chin C."/>
            <person name="Chiou J."/>
            <person name="Choi E."/>
            <person name="Conn L."/>
            <person name="Conway A."/>
            <person name="Gonzalez A."/>
            <person name="Hansen N."/>
            <person name="Howing B."/>
            <person name="Koo T."/>
            <person name="Lam B."/>
            <person name="Lee J."/>
            <person name="Lenz C."/>
            <person name="Li J."/>
            <person name="Liu A."/>
            <person name="Liu J."/>
            <person name="Liu S."/>
            <person name="Mukharsky N."/>
            <person name="Nguyen M."/>
            <person name="Palm C."/>
            <person name="Pham P."/>
            <person name="Sakano H."/>
            <person name="Schwartz J."/>
            <person name="Southwick A."/>
            <person name="Thaveri A."/>
            <person name="Toriumi M."/>
            <person name="Vaysberg M."/>
            <person name="Yu G."/>
            <person name="Davis R."/>
            <person name="Federspiel N."/>
            <person name="Theologis A."/>
            <person name="Ecker J."/>
        </authorList>
    </citation>
    <scope>NUCLEOTIDE SEQUENCE</scope>
</reference>
<evidence type="ECO:0000256" key="1">
    <source>
        <dbReference type="SAM" id="SignalP"/>
    </source>
</evidence>
<dbReference type="ExpressionAtlas" id="Q9FYI6">
    <property type="expression patterns" value="baseline"/>
</dbReference>
<dbReference type="AlphaFoldDB" id="Q9FYI6"/>
<dbReference type="EMBL" id="AC000107">
    <property type="protein sequence ID" value="AAF98200.1"/>
    <property type="molecule type" value="Genomic_DNA"/>
</dbReference>
<feature type="signal peptide" evidence="1">
    <location>
        <begin position="1"/>
        <end position="20"/>
    </location>
</feature>